<dbReference type="Proteomes" id="UP000182350">
    <property type="component" value="Unassembled WGS sequence"/>
</dbReference>
<dbReference type="STRING" id="1122209.SAMN02745752_01620"/>
<evidence type="ECO:0000313" key="2">
    <source>
        <dbReference type="Proteomes" id="UP000182350"/>
    </source>
</evidence>
<keyword evidence="2" id="KW-1185">Reference proteome</keyword>
<evidence type="ECO:0000313" key="1">
    <source>
        <dbReference type="EMBL" id="SFX42738.1"/>
    </source>
</evidence>
<dbReference type="EMBL" id="FPJW01000005">
    <property type="protein sequence ID" value="SFX42738.1"/>
    <property type="molecule type" value="Genomic_DNA"/>
</dbReference>
<dbReference type="InterPro" id="IPR008886">
    <property type="entry name" value="UPF0227/Esterase_YqiA"/>
</dbReference>
<name>A0A1K1WZC6_9GAMM</name>
<accession>A0A1K1WZC6</accession>
<evidence type="ECO:0008006" key="3">
    <source>
        <dbReference type="Google" id="ProtNLM"/>
    </source>
</evidence>
<dbReference type="Gene3D" id="3.40.50.1820">
    <property type="entry name" value="alpha/beta hydrolase"/>
    <property type="match status" value="1"/>
</dbReference>
<dbReference type="SUPFAM" id="SSF53474">
    <property type="entry name" value="alpha/beta-Hydrolases"/>
    <property type="match status" value="1"/>
</dbReference>
<gene>
    <name evidence="1" type="ORF">SAMN02745752_01620</name>
</gene>
<dbReference type="PANTHER" id="PTHR35602:SF3">
    <property type="entry name" value="ESTERASE YQIA"/>
    <property type="match status" value="1"/>
</dbReference>
<sequence length="190" mass="21333">MLLFIHGFGSSGHGSKAEQLRSFCAEQDIAFAAPSLPDIPVLALDTLEELLVVLLRHEPVTLIGSSLGGYYATWLAHRFKLPYVLINPAVEPYITLHRAVGRAVHFHDQTAYEWTAAHTESLRAYCVEQPVTERCLLMLQTGDELLDYRQALAAYPGAELILEEGGNHGFEGFERHLTYIQQWHQQHQPG</sequence>
<dbReference type="PANTHER" id="PTHR35602">
    <property type="entry name" value="ESTERASE YQIA-RELATED"/>
    <property type="match status" value="1"/>
</dbReference>
<protein>
    <recommendedName>
        <fullName evidence="3">Esterase</fullName>
    </recommendedName>
</protein>
<organism evidence="1 2">
    <name type="scientific">Marinospirillum alkaliphilum DSM 21637</name>
    <dbReference type="NCBI Taxonomy" id="1122209"/>
    <lineage>
        <taxon>Bacteria</taxon>
        <taxon>Pseudomonadati</taxon>
        <taxon>Pseudomonadota</taxon>
        <taxon>Gammaproteobacteria</taxon>
        <taxon>Oceanospirillales</taxon>
        <taxon>Oceanospirillaceae</taxon>
        <taxon>Marinospirillum</taxon>
    </lineage>
</organism>
<reference evidence="1 2" key="1">
    <citation type="submission" date="2016-11" db="EMBL/GenBank/DDBJ databases">
        <authorList>
            <person name="Jaros S."/>
            <person name="Januszkiewicz K."/>
            <person name="Wedrychowicz H."/>
        </authorList>
    </citation>
    <scope>NUCLEOTIDE SEQUENCE [LARGE SCALE GENOMIC DNA]</scope>
    <source>
        <strain evidence="1 2">DSM 21637</strain>
    </source>
</reference>
<dbReference type="InterPro" id="IPR029058">
    <property type="entry name" value="AB_hydrolase_fold"/>
</dbReference>
<dbReference type="RefSeq" id="WP_072325858.1">
    <property type="nucleotide sequence ID" value="NZ_FPJW01000005.1"/>
</dbReference>
<dbReference type="OrthoDB" id="9814831at2"/>
<dbReference type="AlphaFoldDB" id="A0A1K1WZC6"/>
<proteinExistence type="predicted"/>
<dbReference type="Pfam" id="PF05728">
    <property type="entry name" value="UPF0227"/>
    <property type="match status" value="1"/>
</dbReference>